<organism evidence="2">
    <name type="scientific">Tetraodon nigroviridis</name>
    <name type="common">Spotted green pufferfish</name>
    <name type="synonym">Chelonodon nigroviridis</name>
    <dbReference type="NCBI Taxonomy" id="99883"/>
    <lineage>
        <taxon>Eukaryota</taxon>
        <taxon>Metazoa</taxon>
        <taxon>Chordata</taxon>
        <taxon>Craniata</taxon>
        <taxon>Vertebrata</taxon>
        <taxon>Euteleostomi</taxon>
        <taxon>Actinopterygii</taxon>
        <taxon>Neopterygii</taxon>
        <taxon>Teleostei</taxon>
        <taxon>Neoteleostei</taxon>
        <taxon>Acanthomorphata</taxon>
        <taxon>Eupercaria</taxon>
        <taxon>Tetraodontiformes</taxon>
        <taxon>Tetradontoidea</taxon>
        <taxon>Tetraodontidae</taxon>
        <taxon>Tetraodon</taxon>
    </lineage>
</organism>
<feature type="compositionally biased region" description="Basic and acidic residues" evidence="1">
    <location>
        <begin position="110"/>
        <end position="122"/>
    </location>
</feature>
<dbReference type="GO" id="GO:0003677">
    <property type="term" value="F:DNA binding"/>
    <property type="evidence" value="ECO:0007669"/>
    <property type="project" value="InterPro"/>
</dbReference>
<feature type="region of interest" description="Disordered" evidence="1">
    <location>
        <begin position="1"/>
        <end position="124"/>
    </location>
</feature>
<dbReference type="Pfam" id="PF05132">
    <property type="entry name" value="RNA_pol_Rpc4"/>
    <property type="match status" value="1"/>
</dbReference>
<dbReference type="AlphaFoldDB" id="Q4SVK9"/>
<proteinExistence type="predicted"/>
<protein>
    <submittedName>
        <fullName evidence="2">(spotted green pufferfish) hypothetical protein</fullName>
    </submittedName>
</protein>
<feature type="compositionally biased region" description="Basic and acidic residues" evidence="1">
    <location>
        <begin position="77"/>
        <end position="101"/>
    </location>
</feature>
<dbReference type="InterPro" id="IPR007811">
    <property type="entry name" value="RPC4"/>
</dbReference>
<feature type="region of interest" description="Disordered" evidence="1">
    <location>
        <begin position="155"/>
        <end position="189"/>
    </location>
</feature>
<reference evidence="2" key="2">
    <citation type="submission" date="2004-02" db="EMBL/GenBank/DDBJ databases">
        <authorList>
            <consortium name="Genoscope"/>
            <consortium name="Whitehead Institute Centre for Genome Research"/>
        </authorList>
    </citation>
    <scope>NUCLEOTIDE SEQUENCE</scope>
</reference>
<reference evidence="2" key="1">
    <citation type="journal article" date="2004" name="Nature">
        <title>Genome duplication in the teleost fish Tetraodon nigroviridis reveals the early vertebrate proto-karyotype.</title>
        <authorList>
            <person name="Jaillon O."/>
            <person name="Aury J.-M."/>
            <person name="Brunet F."/>
            <person name="Petit J.-L."/>
            <person name="Stange-Thomann N."/>
            <person name="Mauceli E."/>
            <person name="Bouneau L."/>
            <person name="Fischer C."/>
            <person name="Ozouf-Costaz C."/>
            <person name="Bernot A."/>
            <person name="Nicaud S."/>
            <person name="Jaffe D."/>
            <person name="Fisher S."/>
            <person name="Lutfalla G."/>
            <person name="Dossat C."/>
            <person name="Segurens B."/>
            <person name="Dasilva C."/>
            <person name="Salanoubat M."/>
            <person name="Levy M."/>
            <person name="Boudet N."/>
            <person name="Castellano S."/>
            <person name="Anthouard V."/>
            <person name="Jubin C."/>
            <person name="Castelli V."/>
            <person name="Katinka M."/>
            <person name="Vacherie B."/>
            <person name="Biemont C."/>
            <person name="Skalli Z."/>
            <person name="Cattolico L."/>
            <person name="Poulain J."/>
            <person name="De Berardinis V."/>
            <person name="Cruaud C."/>
            <person name="Duprat S."/>
            <person name="Brottier P."/>
            <person name="Coutanceau J.-P."/>
            <person name="Gouzy J."/>
            <person name="Parra G."/>
            <person name="Lardier G."/>
            <person name="Chapple C."/>
            <person name="McKernan K.J."/>
            <person name="McEwan P."/>
            <person name="Bosak S."/>
            <person name="Kellis M."/>
            <person name="Volff J.-N."/>
            <person name="Guigo R."/>
            <person name="Zody M.C."/>
            <person name="Mesirov J."/>
            <person name="Lindblad-Toh K."/>
            <person name="Birren B."/>
            <person name="Nusbaum C."/>
            <person name="Kahn D."/>
            <person name="Robinson-Rechavi M."/>
            <person name="Laudet V."/>
            <person name="Schachter V."/>
            <person name="Quetier F."/>
            <person name="Saurin W."/>
            <person name="Scarpelli C."/>
            <person name="Wincker P."/>
            <person name="Lander E.S."/>
            <person name="Weissenbach J."/>
            <person name="Roest Crollius H."/>
        </authorList>
    </citation>
    <scope>NUCLEOTIDE SEQUENCE [LARGE SCALE GENOMIC DNA]</scope>
</reference>
<feature type="non-terminal residue" evidence="2">
    <location>
        <position position="277"/>
    </location>
</feature>
<accession>Q4SVK9</accession>
<dbReference type="PANTHER" id="PTHR13408:SF5">
    <property type="entry name" value="DNA-DIRECTED RNA POLYMERASE III SUBUNIT RPC4"/>
    <property type="match status" value="1"/>
</dbReference>
<dbReference type="KEGG" id="tng:GSTEN00011929G001"/>
<dbReference type="PANTHER" id="PTHR13408">
    <property type="entry name" value="DNA-DIRECTED RNA POLYMERASE III"/>
    <property type="match status" value="1"/>
</dbReference>
<gene>
    <name evidence="2" type="ORF">GSTENG00011929001</name>
</gene>
<dbReference type="GO" id="GO:0042797">
    <property type="term" value="P:tRNA transcription by RNA polymerase III"/>
    <property type="evidence" value="ECO:0007669"/>
    <property type="project" value="TreeGrafter"/>
</dbReference>
<evidence type="ECO:0000313" key="2">
    <source>
        <dbReference type="EMBL" id="CAF95323.1"/>
    </source>
</evidence>
<dbReference type="OrthoDB" id="5836119at2759"/>
<evidence type="ECO:0000256" key="1">
    <source>
        <dbReference type="SAM" id="MobiDB-lite"/>
    </source>
</evidence>
<name>Q4SVK9_TETNG</name>
<feature type="compositionally biased region" description="Basic and acidic residues" evidence="1">
    <location>
        <begin position="7"/>
        <end position="24"/>
    </location>
</feature>
<dbReference type="GO" id="GO:0005666">
    <property type="term" value="C:RNA polymerase III complex"/>
    <property type="evidence" value="ECO:0007669"/>
    <property type="project" value="InterPro"/>
</dbReference>
<sequence length="277" mass="30663">MTGCVRSKVDSGPRSEKKEGDQGRGPRGRGRGRGRAETIQSHSIFEQGPAEMTMKKRSAFENEKDAPSTGPSPIINIKKEKRETEEETKEILRSLERDNVGPHRSAGVKQEPEEIEIKKSEAVSKAPALPEPEVLSDLLHSWSLSRRDELFFVQLPDSLPGQPPTRERRPVKTEVQSEDGQSVLLKTETEEEEAEENCCSLKDLRDGQVGKMLVRKSGRVQLILGQVTLDASLGTTCSFLQELVSISTEGRTGYLSVLGNVKHKIVCSPDFEALLES</sequence>
<comment type="caution">
    <text evidence="2">The sequence shown here is derived from an EMBL/GenBank/DDBJ whole genome shotgun (WGS) entry which is preliminary data.</text>
</comment>
<dbReference type="EMBL" id="CAAE01013756">
    <property type="protein sequence ID" value="CAF95323.1"/>
    <property type="molecule type" value="Genomic_DNA"/>
</dbReference>